<dbReference type="EMBL" id="JAJDKQ010000014">
    <property type="protein sequence ID" value="MCB8561982.1"/>
    <property type="molecule type" value="Genomic_DNA"/>
</dbReference>
<dbReference type="Proteomes" id="UP000240974">
    <property type="component" value="Unassembled WGS sequence"/>
</dbReference>
<dbReference type="PANTHER" id="PTHR30252:SF0">
    <property type="entry name" value="PEPTIDE TRANSPORTER CSTA"/>
    <property type="match status" value="1"/>
</dbReference>
<name>A0A2T3FWQ4_9FIRM</name>
<feature type="transmembrane region" description="Helical" evidence="7">
    <location>
        <begin position="199"/>
        <end position="219"/>
    </location>
</feature>
<feature type="transmembrane region" description="Helical" evidence="7">
    <location>
        <begin position="499"/>
        <end position="520"/>
    </location>
</feature>
<accession>A0A2T3FWQ4</accession>
<organism evidence="10 11">
    <name type="scientific">Faecalibacillus intestinalis</name>
    <dbReference type="NCBI Taxonomy" id="1982626"/>
    <lineage>
        <taxon>Bacteria</taxon>
        <taxon>Bacillati</taxon>
        <taxon>Bacillota</taxon>
        <taxon>Erysipelotrichia</taxon>
        <taxon>Erysipelotrichales</taxon>
        <taxon>Coprobacillaceae</taxon>
        <taxon>Faecalibacillus</taxon>
    </lineage>
</organism>
<evidence type="ECO:0000313" key="10">
    <source>
        <dbReference type="EMBL" id="PST39706.1"/>
    </source>
</evidence>
<feature type="transmembrane region" description="Helical" evidence="7">
    <location>
        <begin position="446"/>
        <end position="467"/>
    </location>
</feature>
<evidence type="ECO:0000256" key="7">
    <source>
        <dbReference type="SAM" id="Phobius"/>
    </source>
</evidence>
<feature type="transmembrane region" description="Helical" evidence="7">
    <location>
        <begin position="289"/>
        <end position="310"/>
    </location>
</feature>
<feature type="domain" description="CstA N-terminal" evidence="8">
    <location>
        <begin position="363"/>
        <end position="514"/>
    </location>
</feature>
<dbReference type="Proteomes" id="UP001197827">
    <property type="component" value="Unassembled WGS sequence"/>
</dbReference>
<proteinExistence type="inferred from homology"/>
<evidence type="ECO:0000256" key="3">
    <source>
        <dbReference type="ARBA" id="ARBA00022475"/>
    </source>
</evidence>
<feature type="transmembrane region" description="Helical" evidence="7">
    <location>
        <begin position="167"/>
        <end position="187"/>
    </location>
</feature>
<keyword evidence="4 7" id="KW-0812">Transmembrane</keyword>
<sequence length="566" mass="60625">MNGLLLLGLSALILVVAYLFYGRYLVKTWGIDPKATTPAVAKEDGTDFVPTNKWSVFAHQFSSIAGAGPVTGPVMAMMFGWLPAFLWVIVGGVFFGAVQDFGALYASVKTEGKSMGQIIEKYIGRKGKKLFFLFCWIFTLIVIAAFADMVAGTFNGISADGAKLAPNASAASISILYVFVAMAFGLFLKKVKLEGLPKVILGIALIIAMLALGIMFPVYATKTTWIYVVFVYIFFASVTPMWLLKTPRDYLTTFLFIGMIVAAVIGVFVSNPTITTPAFVGFKSASGSYIFPTLFVTIACGAVSGFHSLVSSETSSKLVENEKDMLQVGYGSMLLESLLAILVIVIVGALPNLKASGVLDSTLANMALADTATPFTKFSAGVTGLVAQLGLPQSWGLCIMTMFVSALALTSLDAVARISRMSFQEFFEVEEGQEPSGLVKVLTNKYVSTIISLVCGYLLSLGGYVNIWPLFGSANQLLAAMVLISLAVFLKVTGRKGFMLYIPMVLMFIVTMTALVQAIYGIVMKLFVTGGFVLMVDGLQLVVAILLVALGLMIGFNSGSKLVKEK</sequence>
<feature type="transmembrane region" description="Helical" evidence="7">
    <location>
        <begin position="473"/>
        <end position="492"/>
    </location>
</feature>
<evidence type="ECO:0000256" key="6">
    <source>
        <dbReference type="ARBA" id="ARBA00023136"/>
    </source>
</evidence>
<keyword evidence="3" id="KW-1003">Cell membrane</keyword>
<protein>
    <submittedName>
        <fullName evidence="10">Carbon starvation protein A</fullName>
    </submittedName>
</protein>
<dbReference type="GO" id="GO:0009267">
    <property type="term" value="P:cellular response to starvation"/>
    <property type="evidence" value="ECO:0007669"/>
    <property type="project" value="InterPro"/>
</dbReference>
<dbReference type="GO" id="GO:0005886">
    <property type="term" value="C:plasma membrane"/>
    <property type="evidence" value="ECO:0007669"/>
    <property type="project" value="UniProtKB-SubCell"/>
</dbReference>
<keyword evidence="5 7" id="KW-1133">Transmembrane helix</keyword>
<dbReference type="Pfam" id="PF02554">
    <property type="entry name" value="CstA"/>
    <property type="match status" value="2"/>
</dbReference>
<comment type="caution">
    <text evidence="10">The sequence shown here is derived from an EMBL/GenBank/DDBJ whole genome shotgun (WGS) entry which is preliminary data.</text>
</comment>
<dbReference type="InterPro" id="IPR003706">
    <property type="entry name" value="CstA_N"/>
</dbReference>
<evidence type="ECO:0000256" key="2">
    <source>
        <dbReference type="ARBA" id="ARBA00007755"/>
    </source>
</evidence>
<dbReference type="EMBL" id="PYLQ01000016">
    <property type="protein sequence ID" value="PST39706.1"/>
    <property type="molecule type" value="Genomic_DNA"/>
</dbReference>
<evidence type="ECO:0000313" key="11">
    <source>
        <dbReference type="Proteomes" id="UP000240974"/>
    </source>
</evidence>
<dbReference type="PANTHER" id="PTHR30252">
    <property type="entry name" value="INNER MEMBRANE PEPTIDE TRANSPORTER"/>
    <property type="match status" value="1"/>
</dbReference>
<feature type="domain" description="CstA N-terminal" evidence="8">
    <location>
        <begin position="2"/>
        <end position="352"/>
    </location>
</feature>
<gene>
    <name evidence="10" type="ORF">C7U54_10430</name>
    <name evidence="9" type="ORF">LJD74_08200</name>
</gene>
<evidence type="ECO:0000256" key="5">
    <source>
        <dbReference type="ARBA" id="ARBA00022989"/>
    </source>
</evidence>
<evidence type="ECO:0000256" key="1">
    <source>
        <dbReference type="ARBA" id="ARBA00004651"/>
    </source>
</evidence>
<evidence type="ECO:0000256" key="4">
    <source>
        <dbReference type="ARBA" id="ARBA00022692"/>
    </source>
</evidence>
<dbReference type="AlphaFoldDB" id="A0A2T3FWQ4"/>
<feature type="transmembrane region" description="Helical" evidence="7">
    <location>
        <begin position="84"/>
        <end position="108"/>
    </location>
</feature>
<feature type="transmembrane region" description="Helical" evidence="7">
    <location>
        <begin position="250"/>
        <end position="269"/>
    </location>
</feature>
<feature type="transmembrane region" description="Helical" evidence="7">
    <location>
        <begin position="532"/>
        <end position="556"/>
    </location>
</feature>
<evidence type="ECO:0000259" key="8">
    <source>
        <dbReference type="Pfam" id="PF02554"/>
    </source>
</evidence>
<feature type="transmembrane region" description="Helical" evidence="7">
    <location>
        <begin position="225"/>
        <end position="243"/>
    </location>
</feature>
<reference evidence="9" key="2">
    <citation type="submission" date="2021-10" db="EMBL/GenBank/DDBJ databases">
        <title>Collection of gut derived symbiotic bacterial strains cultured from healthy donors.</title>
        <authorList>
            <person name="Lin H."/>
            <person name="Littmann E."/>
            <person name="Kohout C."/>
            <person name="Pamer E.G."/>
        </authorList>
    </citation>
    <scope>NUCLEOTIDE SEQUENCE</scope>
    <source>
        <strain evidence="9">DFI.5.2</strain>
    </source>
</reference>
<reference evidence="10 11" key="1">
    <citation type="journal article" date="2019" name="Int. J. Syst. Evol. Microbiol.">
        <title>Faecalibacillus intestinalis gen. nov., sp. nov. and Faecalibacillus faecis sp. nov., isolated from human faeces.</title>
        <authorList>
            <person name="Seo B."/>
            <person name="Jeon K."/>
            <person name="Baek I."/>
            <person name="Lee Y.M."/>
            <person name="Baek K."/>
            <person name="Ko G."/>
        </authorList>
    </citation>
    <scope>NUCLEOTIDE SEQUENCE [LARGE SCALE GENOMIC DNA]</scope>
    <source>
        <strain evidence="10 11">SNUG30099</strain>
    </source>
</reference>
<keyword evidence="11" id="KW-1185">Reference proteome</keyword>
<feature type="transmembrane region" description="Helical" evidence="7">
    <location>
        <begin position="330"/>
        <end position="350"/>
    </location>
</feature>
<dbReference type="RefSeq" id="WP_048923931.1">
    <property type="nucleotide sequence ID" value="NZ_CAKMUM010000008.1"/>
</dbReference>
<comment type="subcellular location">
    <subcellularLocation>
        <location evidence="1">Cell membrane</location>
        <topology evidence="1">Multi-pass membrane protein</topology>
    </subcellularLocation>
</comment>
<evidence type="ECO:0000313" key="9">
    <source>
        <dbReference type="EMBL" id="MCB8561982.1"/>
    </source>
</evidence>
<comment type="similarity">
    <text evidence="2">Belongs to the peptide transporter carbon starvation (CstA) (TC 2.A.114) family.</text>
</comment>
<feature type="transmembrane region" description="Helical" evidence="7">
    <location>
        <begin position="394"/>
        <end position="416"/>
    </location>
</feature>
<feature type="transmembrane region" description="Helical" evidence="7">
    <location>
        <begin position="129"/>
        <end position="147"/>
    </location>
</feature>
<dbReference type="InterPro" id="IPR051605">
    <property type="entry name" value="CstA"/>
</dbReference>
<keyword evidence="6 7" id="KW-0472">Membrane</keyword>